<name>A0ABU1I0L6_9MICO</name>
<keyword evidence="2" id="KW-0238">DNA-binding</keyword>
<protein>
    <submittedName>
        <fullName evidence="2">DNA-binding MarR family transcriptional regulator</fullName>
    </submittedName>
</protein>
<comment type="caution">
    <text evidence="2">The sequence shown here is derived from an EMBL/GenBank/DDBJ whole genome shotgun (WGS) entry which is preliminary data.</text>
</comment>
<gene>
    <name evidence="2" type="ORF">QE367_001256</name>
</gene>
<accession>A0ABU1I0L6</accession>
<dbReference type="RefSeq" id="WP_023955270.1">
    <property type="nucleotide sequence ID" value="NZ_CP018134.1"/>
</dbReference>
<dbReference type="SMART" id="SM00347">
    <property type="entry name" value="HTH_MARR"/>
    <property type="match status" value="1"/>
</dbReference>
<dbReference type="InterPro" id="IPR036390">
    <property type="entry name" value="WH_DNA-bd_sf"/>
</dbReference>
<dbReference type="PANTHER" id="PTHR33164:SF43">
    <property type="entry name" value="HTH-TYPE TRANSCRIPTIONAL REPRESSOR YETL"/>
    <property type="match status" value="1"/>
</dbReference>
<dbReference type="PROSITE" id="PS50995">
    <property type="entry name" value="HTH_MARR_2"/>
    <property type="match status" value="1"/>
</dbReference>
<evidence type="ECO:0000313" key="2">
    <source>
        <dbReference type="EMBL" id="MDR6167052.1"/>
    </source>
</evidence>
<dbReference type="PRINTS" id="PR00598">
    <property type="entry name" value="HTHMARR"/>
</dbReference>
<dbReference type="GO" id="GO:0003677">
    <property type="term" value="F:DNA binding"/>
    <property type="evidence" value="ECO:0007669"/>
    <property type="project" value="UniProtKB-KW"/>
</dbReference>
<dbReference type="InterPro" id="IPR039422">
    <property type="entry name" value="MarR/SlyA-like"/>
</dbReference>
<organism evidence="2 3">
    <name type="scientific">Microbacterium paludicola</name>
    <dbReference type="NCBI Taxonomy" id="300019"/>
    <lineage>
        <taxon>Bacteria</taxon>
        <taxon>Bacillati</taxon>
        <taxon>Actinomycetota</taxon>
        <taxon>Actinomycetes</taxon>
        <taxon>Micrococcales</taxon>
        <taxon>Microbacteriaceae</taxon>
        <taxon>Microbacterium</taxon>
    </lineage>
</organism>
<dbReference type="PANTHER" id="PTHR33164">
    <property type="entry name" value="TRANSCRIPTIONAL REGULATOR, MARR FAMILY"/>
    <property type="match status" value="1"/>
</dbReference>
<reference evidence="2 3" key="1">
    <citation type="submission" date="2023-08" db="EMBL/GenBank/DDBJ databases">
        <title>Functional and genomic diversity of the sorghum phyllosphere microbiome.</title>
        <authorList>
            <person name="Shade A."/>
        </authorList>
    </citation>
    <scope>NUCLEOTIDE SEQUENCE [LARGE SCALE GENOMIC DNA]</scope>
    <source>
        <strain evidence="2 3">SORGH_AS_0919</strain>
    </source>
</reference>
<dbReference type="EMBL" id="JAVIZA010000001">
    <property type="protein sequence ID" value="MDR6167052.1"/>
    <property type="molecule type" value="Genomic_DNA"/>
</dbReference>
<dbReference type="Pfam" id="PF01047">
    <property type="entry name" value="MarR"/>
    <property type="match status" value="1"/>
</dbReference>
<dbReference type="InterPro" id="IPR036388">
    <property type="entry name" value="WH-like_DNA-bd_sf"/>
</dbReference>
<keyword evidence="3" id="KW-1185">Reference proteome</keyword>
<dbReference type="InterPro" id="IPR000835">
    <property type="entry name" value="HTH_MarR-typ"/>
</dbReference>
<dbReference type="SUPFAM" id="SSF46785">
    <property type="entry name" value="Winged helix' DNA-binding domain"/>
    <property type="match status" value="1"/>
</dbReference>
<dbReference type="Gene3D" id="1.10.10.10">
    <property type="entry name" value="Winged helix-like DNA-binding domain superfamily/Winged helix DNA-binding domain"/>
    <property type="match status" value="1"/>
</dbReference>
<evidence type="ECO:0000313" key="3">
    <source>
        <dbReference type="Proteomes" id="UP001260188"/>
    </source>
</evidence>
<feature type="domain" description="HTH marR-type" evidence="1">
    <location>
        <begin position="6"/>
        <end position="149"/>
    </location>
</feature>
<sequence>MTGFFYNDERRRATSALEALRLYQAAEAAMRRRTRESMSMGENELLVIRQLLRAQSRNIPVKPGDVAKYLGISSASTTSLLDRLESAGYLRRVPHPSDRRSVYLEPTERADDEVRSTLSAMHDRMHQVADETTPEATAAVIDFLSRMQDAVDSVEPAPRLQGQRGAAPTG</sequence>
<dbReference type="Proteomes" id="UP001260188">
    <property type="component" value="Unassembled WGS sequence"/>
</dbReference>
<proteinExistence type="predicted"/>
<evidence type="ECO:0000259" key="1">
    <source>
        <dbReference type="PROSITE" id="PS50995"/>
    </source>
</evidence>